<feature type="compositionally biased region" description="Polar residues" evidence="1">
    <location>
        <begin position="33"/>
        <end position="62"/>
    </location>
</feature>
<accession>A0A8S3BC53</accession>
<feature type="region of interest" description="Disordered" evidence="1">
    <location>
        <begin position="1"/>
        <end position="69"/>
    </location>
</feature>
<name>A0A8S3BC53_9BILA</name>
<comment type="caution">
    <text evidence="2">The sequence shown here is derived from an EMBL/GenBank/DDBJ whole genome shotgun (WGS) entry which is preliminary data.</text>
</comment>
<dbReference type="EMBL" id="CAJOBJ010150171">
    <property type="protein sequence ID" value="CAF4802349.1"/>
    <property type="molecule type" value="Genomic_DNA"/>
</dbReference>
<dbReference type="AlphaFoldDB" id="A0A8S3BC53"/>
<evidence type="ECO:0000313" key="3">
    <source>
        <dbReference type="Proteomes" id="UP000681720"/>
    </source>
</evidence>
<evidence type="ECO:0000313" key="2">
    <source>
        <dbReference type="EMBL" id="CAF4802349.1"/>
    </source>
</evidence>
<sequence length="69" mass="7878">MESQNYDVDSTTNDWNKSSSNDHSIRHDPNEMPTVNSTNPNYHPASTTNNHSWEKNNSTIETNVDKAKE</sequence>
<evidence type="ECO:0000256" key="1">
    <source>
        <dbReference type="SAM" id="MobiDB-lite"/>
    </source>
</evidence>
<reference evidence="2" key="1">
    <citation type="submission" date="2021-02" db="EMBL/GenBank/DDBJ databases">
        <authorList>
            <person name="Nowell W R."/>
        </authorList>
    </citation>
    <scope>NUCLEOTIDE SEQUENCE</scope>
</reference>
<feature type="compositionally biased region" description="Polar residues" evidence="1">
    <location>
        <begin position="1"/>
        <end position="22"/>
    </location>
</feature>
<gene>
    <name evidence="2" type="ORF">GIL414_LOCUS47218</name>
</gene>
<protein>
    <submittedName>
        <fullName evidence="2">Uncharacterized protein</fullName>
    </submittedName>
</protein>
<organism evidence="2 3">
    <name type="scientific">Rotaria magnacalcarata</name>
    <dbReference type="NCBI Taxonomy" id="392030"/>
    <lineage>
        <taxon>Eukaryota</taxon>
        <taxon>Metazoa</taxon>
        <taxon>Spiralia</taxon>
        <taxon>Gnathifera</taxon>
        <taxon>Rotifera</taxon>
        <taxon>Eurotatoria</taxon>
        <taxon>Bdelloidea</taxon>
        <taxon>Philodinida</taxon>
        <taxon>Philodinidae</taxon>
        <taxon>Rotaria</taxon>
    </lineage>
</organism>
<proteinExistence type="predicted"/>
<dbReference type="Proteomes" id="UP000681720">
    <property type="component" value="Unassembled WGS sequence"/>
</dbReference>
<feature type="non-terminal residue" evidence="2">
    <location>
        <position position="69"/>
    </location>
</feature>